<organism evidence="1 2">
    <name type="scientific">Paraglaciecola mesophila KMM 241</name>
    <dbReference type="NCBI Taxonomy" id="1128912"/>
    <lineage>
        <taxon>Bacteria</taxon>
        <taxon>Pseudomonadati</taxon>
        <taxon>Pseudomonadota</taxon>
        <taxon>Gammaproteobacteria</taxon>
        <taxon>Alteromonadales</taxon>
        <taxon>Alteromonadaceae</taxon>
        <taxon>Paraglaciecola</taxon>
    </lineage>
</organism>
<name>K6Z831_9ALTE</name>
<gene>
    <name evidence="1" type="ORF">GMES_4271</name>
</gene>
<dbReference type="Proteomes" id="UP000006263">
    <property type="component" value="Unassembled WGS sequence"/>
</dbReference>
<evidence type="ECO:0000313" key="2">
    <source>
        <dbReference type="Proteomes" id="UP000006263"/>
    </source>
</evidence>
<accession>K6Z831</accession>
<proteinExistence type="predicted"/>
<dbReference type="AlphaFoldDB" id="K6Z831"/>
<reference evidence="1 2" key="1">
    <citation type="journal article" date="2017" name="Antonie Van Leeuwenhoek">
        <title>Rhizobium rhizosphaerae sp. nov., a novel species isolated from rice rhizosphere.</title>
        <authorList>
            <person name="Zhao J.J."/>
            <person name="Zhang J."/>
            <person name="Zhang R.J."/>
            <person name="Zhang C.W."/>
            <person name="Yin H.Q."/>
            <person name="Zhang X.X."/>
        </authorList>
    </citation>
    <scope>NUCLEOTIDE SEQUENCE [LARGE SCALE GENOMIC DNA]</scope>
    <source>
        <strain evidence="1 2">KMM 241</strain>
    </source>
</reference>
<dbReference type="eggNOG" id="ENOG503470J">
    <property type="taxonomic scope" value="Bacteria"/>
</dbReference>
<comment type="caution">
    <text evidence="1">The sequence shown here is derived from an EMBL/GenBank/DDBJ whole genome shotgun (WGS) entry which is preliminary data.</text>
</comment>
<dbReference type="RefSeq" id="WP_006994693.1">
    <property type="nucleotide sequence ID" value="NZ_BAEP01000079.1"/>
</dbReference>
<protein>
    <submittedName>
        <fullName evidence="1">Uncharacterized protein</fullName>
    </submittedName>
</protein>
<dbReference type="EMBL" id="BAEP01000079">
    <property type="protein sequence ID" value="GAC26542.1"/>
    <property type="molecule type" value="Genomic_DNA"/>
</dbReference>
<sequence>MQLNFATQGVNFIAFTGYALVYDAQELGDLTAAVNTDLMNVLADKVDPALLDAATQAANSINDIASNVSVS</sequence>
<evidence type="ECO:0000313" key="1">
    <source>
        <dbReference type="EMBL" id="GAC26542.1"/>
    </source>
</evidence>
<dbReference type="OrthoDB" id="6405456at2"/>